<comment type="caution">
    <text evidence="1">The sequence shown here is derived from an EMBL/GenBank/DDBJ whole genome shotgun (WGS) entry which is preliminary data.</text>
</comment>
<dbReference type="EMBL" id="JBFOLJ010000012">
    <property type="protein sequence ID" value="KAL2488322.1"/>
    <property type="molecule type" value="Genomic_DNA"/>
</dbReference>
<accession>A0ABD1RIS9</accession>
<protein>
    <submittedName>
        <fullName evidence="1">Uncharacterized protein</fullName>
    </submittedName>
</protein>
<proteinExistence type="predicted"/>
<evidence type="ECO:0000313" key="2">
    <source>
        <dbReference type="Proteomes" id="UP001604277"/>
    </source>
</evidence>
<reference evidence="2" key="1">
    <citation type="submission" date="2024-07" db="EMBL/GenBank/DDBJ databases">
        <title>Two chromosome-level genome assemblies of Korean endemic species Abeliophyllum distichum and Forsythia ovata (Oleaceae).</title>
        <authorList>
            <person name="Jang H."/>
        </authorList>
    </citation>
    <scope>NUCLEOTIDE SEQUENCE [LARGE SCALE GENOMIC DNA]</scope>
</reference>
<gene>
    <name evidence="1" type="ORF">Fot_41614</name>
</gene>
<keyword evidence="2" id="KW-1185">Reference proteome</keyword>
<organism evidence="1 2">
    <name type="scientific">Forsythia ovata</name>
    <dbReference type="NCBI Taxonomy" id="205694"/>
    <lineage>
        <taxon>Eukaryota</taxon>
        <taxon>Viridiplantae</taxon>
        <taxon>Streptophyta</taxon>
        <taxon>Embryophyta</taxon>
        <taxon>Tracheophyta</taxon>
        <taxon>Spermatophyta</taxon>
        <taxon>Magnoliopsida</taxon>
        <taxon>eudicotyledons</taxon>
        <taxon>Gunneridae</taxon>
        <taxon>Pentapetalae</taxon>
        <taxon>asterids</taxon>
        <taxon>lamiids</taxon>
        <taxon>Lamiales</taxon>
        <taxon>Oleaceae</taxon>
        <taxon>Forsythieae</taxon>
        <taxon>Forsythia</taxon>
    </lineage>
</organism>
<dbReference type="Proteomes" id="UP001604277">
    <property type="component" value="Unassembled WGS sequence"/>
</dbReference>
<dbReference type="AlphaFoldDB" id="A0ABD1RIS9"/>
<name>A0ABD1RIS9_9LAMI</name>
<evidence type="ECO:0000313" key="1">
    <source>
        <dbReference type="EMBL" id="KAL2488322.1"/>
    </source>
</evidence>
<sequence>MSDGELDKRAAPFTIVCWIANAILDETMLICAWSNKVLLFTESKRNFWIESIRVWTIDKFIKGILGFMPPTSATEEVAAAPGGLVAAGVLLRDSSVVHLK</sequence>